<protein>
    <submittedName>
        <fullName evidence="2">von Willebrand factor A domain-containing protein 5A-like</fullName>
    </submittedName>
</protein>
<dbReference type="SUPFAM" id="SSF53300">
    <property type="entry name" value="vWA-like"/>
    <property type="match status" value="1"/>
</dbReference>
<reference evidence="2" key="1">
    <citation type="submission" date="2023-08" db="EMBL/GenBank/DDBJ databases">
        <authorList>
            <person name="Alioto T."/>
            <person name="Alioto T."/>
            <person name="Gomez Garrido J."/>
        </authorList>
    </citation>
    <scope>NUCLEOTIDE SEQUENCE</scope>
</reference>
<proteinExistence type="predicted"/>
<dbReference type="Proteomes" id="UP001178508">
    <property type="component" value="Chromosome 15"/>
</dbReference>
<dbReference type="Gene3D" id="3.40.50.410">
    <property type="entry name" value="von Willebrand factor, type A domain"/>
    <property type="match status" value="1"/>
</dbReference>
<dbReference type="PANTHER" id="PTHR45737:SF6">
    <property type="entry name" value="VON WILLEBRAND FACTOR A DOMAIN-CONTAINING PROTEIN 5A"/>
    <property type="match status" value="1"/>
</dbReference>
<evidence type="ECO:0000259" key="1">
    <source>
        <dbReference type="Pfam" id="PF13768"/>
    </source>
</evidence>
<dbReference type="PANTHER" id="PTHR45737">
    <property type="entry name" value="VON WILLEBRAND FACTOR A DOMAIN-CONTAINING PROTEIN 5A"/>
    <property type="match status" value="1"/>
</dbReference>
<gene>
    <name evidence="2" type="ORF">XNOV1_A040043</name>
</gene>
<name>A0AAV1GPF4_XYRNO</name>
<evidence type="ECO:0000313" key="2">
    <source>
        <dbReference type="EMBL" id="CAJ1073982.1"/>
    </source>
</evidence>
<dbReference type="AlphaFoldDB" id="A0AAV1GPF4"/>
<dbReference type="InterPro" id="IPR002035">
    <property type="entry name" value="VWF_A"/>
</dbReference>
<feature type="domain" description="VWFA" evidence="1">
    <location>
        <begin position="21"/>
        <end position="120"/>
    </location>
</feature>
<dbReference type="EMBL" id="OY660878">
    <property type="protein sequence ID" value="CAJ1073982.1"/>
    <property type="molecule type" value="Genomic_DNA"/>
</dbReference>
<evidence type="ECO:0000313" key="3">
    <source>
        <dbReference type="Proteomes" id="UP001178508"/>
    </source>
</evidence>
<accession>A0AAV1GPF4</accession>
<dbReference type="Pfam" id="PF13768">
    <property type="entry name" value="VWA_3"/>
    <property type="match status" value="1"/>
</dbReference>
<organism evidence="2 3">
    <name type="scientific">Xyrichtys novacula</name>
    <name type="common">Pearly razorfish</name>
    <name type="synonym">Hemipteronotus novacula</name>
    <dbReference type="NCBI Taxonomy" id="13765"/>
    <lineage>
        <taxon>Eukaryota</taxon>
        <taxon>Metazoa</taxon>
        <taxon>Chordata</taxon>
        <taxon>Craniata</taxon>
        <taxon>Vertebrata</taxon>
        <taxon>Euteleostomi</taxon>
        <taxon>Actinopterygii</taxon>
        <taxon>Neopterygii</taxon>
        <taxon>Teleostei</taxon>
        <taxon>Neoteleostei</taxon>
        <taxon>Acanthomorphata</taxon>
        <taxon>Eupercaria</taxon>
        <taxon>Labriformes</taxon>
        <taxon>Labridae</taxon>
        <taxon>Xyrichtys</taxon>
    </lineage>
</organism>
<dbReference type="InterPro" id="IPR036465">
    <property type="entry name" value="vWFA_dom_sf"/>
</dbReference>
<keyword evidence="3" id="KW-1185">Reference proteome</keyword>
<sequence>MLSLYPEFPQAVMSSVATCGEFVFLLDHSGSMSSPVNHTNRNETRISSARDTLLLLLKSLPVGFYFNIYSFGSGFEPIFPKSVEYSQRTMEGALKKVGEMQANLGGTEILDPLKQLFSQPCIPNQP</sequence>